<dbReference type="Gene3D" id="3.30.300.30">
    <property type="match status" value="1"/>
</dbReference>
<accession>A0A2R3J229</accession>
<feature type="transmembrane region" description="Helical" evidence="3">
    <location>
        <begin position="89"/>
        <end position="109"/>
    </location>
</feature>
<name>A0A2R3J229_9PSED</name>
<evidence type="ECO:0000259" key="5">
    <source>
        <dbReference type="Pfam" id="PF13193"/>
    </source>
</evidence>
<evidence type="ECO:0000256" key="1">
    <source>
        <dbReference type="ARBA" id="ARBA00006432"/>
    </source>
</evidence>
<keyword evidence="7" id="KW-1185">Reference proteome</keyword>
<evidence type="ECO:0000313" key="7">
    <source>
        <dbReference type="Proteomes" id="UP000238390"/>
    </source>
</evidence>
<evidence type="ECO:0008006" key="8">
    <source>
        <dbReference type="Google" id="ProtNLM"/>
    </source>
</evidence>
<keyword evidence="3" id="KW-0472">Membrane</keyword>
<feature type="domain" description="AMP-binding enzyme C-terminal" evidence="5">
    <location>
        <begin position="449"/>
        <end position="524"/>
    </location>
</feature>
<evidence type="ECO:0000313" key="6">
    <source>
        <dbReference type="EMBL" id="AVK08203.1"/>
    </source>
</evidence>
<evidence type="ECO:0000256" key="2">
    <source>
        <dbReference type="ARBA" id="ARBA00022598"/>
    </source>
</evidence>
<evidence type="ECO:0000256" key="3">
    <source>
        <dbReference type="SAM" id="Phobius"/>
    </source>
</evidence>
<dbReference type="Proteomes" id="UP000238390">
    <property type="component" value="Chromosome"/>
</dbReference>
<comment type="similarity">
    <text evidence="1">Belongs to the ATP-dependent AMP-binding enzyme family.</text>
</comment>
<dbReference type="RefSeq" id="WP_058146197.1">
    <property type="nucleotide sequence ID" value="NZ_CP027169.1"/>
</dbReference>
<dbReference type="InterPro" id="IPR045851">
    <property type="entry name" value="AMP-bd_C_sf"/>
</dbReference>
<dbReference type="GO" id="GO:0006631">
    <property type="term" value="P:fatty acid metabolic process"/>
    <property type="evidence" value="ECO:0007669"/>
    <property type="project" value="TreeGrafter"/>
</dbReference>
<protein>
    <recommendedName>
        <fullName evidence="8">Long-chain-fatty-acid--CoA ligase</fullName>
    </recommendedName>
</protein>
<dbReference type="GO" id="GO:0031956">
    <property type="term" value="F:medium-chain fatty acid-CoA ligase activity"/>
    <property type="evidence" value="ECO:0007669"/>
    <property type="project" value="TreeGrafter"/>
</dbReference>
<dbReference type="Gene3D" id="3.40.50.12780">
    <property type="entry name" value="N-terminal domain of ligase-like"/>
    <property type="match status" value="1"/>
</dbReference>
<dbReference type="Pfam" id="PF13193">
    <property type="entry name" value="AMP-binding_C"/>
    <property type="match status" value="1"/>
</dbReference>
<dbReference type="PANTHER" id="PTHR43201">
    <property type="entry name" value="ACYL-COA SYNTHETASE"/>
    <property type="match status" value="1"/>
</dbReference>
<dbReference type="InterPro" id="IPR000873">
    <property type="entry name" value="AMP-dep_synth/lig_dom"/>
</dbReference>
<dbReference type="PROSITE" id="PS00455">
    <property type="entry name" value="AMP_BINDING"/>
    <property type="match status" value="1"/>
</dbReference>
<dbReference type="AlphaFoldDB" id="A0A2R3J229"/>
<reference evidence="6 7" key="1">
    <citation type="submission" date="2018-02" db="EMBL/GenBank/DDBJ databases">
        <title>FDA/CDC Antimicrobial Resistant Isolate Bank Genome Sequencing.</title>
        <authorList>
            <person name="Benahmed F.H."/>
            <person name="Lutgring J.D."/>
            <person name="Yoo B."/>
            <person name="Machado M."/>
            <person name="Brown A."/>
            <person name="McAllister G."/>
            <person name="Perry A."/>
            <person name="Halpin A.L."/>
            <person name="Vavikolanu K."/>
            <person name="Ott S."/>
            <person name="Zhao X."/>
            <person name="Tallon L.J."/>
            <person name="Sadzewicz L."/>
            <person name="Aluvathingal J."/>
            <person name="Nadendla S."/>
            <person name="Voskania-kordi A."/>
            <person name="Simonyan V."/>
            <person name="Patel J."/>
            <person name="Shawar R.M."/>
        </authorList>
    </citation>
    <scope>NUCLEOTIDE SEQUENCE [LARGE SCALE GENOMIC DNA]</scope>
    <source>
        <strain evidence="6 7">AR_0356</strain>
    </source>
</reference>
<feature type="domain" description="AMP-dependent synthetase/ligase" evidence="4">
    <location>
        <begin position="27"/>
        <end position="399"/>
    </location>
</feature>
<keyword evidence="2" id="KW-0436">Ligase</keyword>
<dbReference type="InterPro" id="IPR042099">
    <property type="entry name" value="ANL_N_sf"/>
</dbReference>
<dbReference type="PANTHER" id="PTHR43201:SF5">
    <property type="entry name" value="MEDIUM-CHAIN ACYL-COA LIGASE ACSF2, MITOCHONDRIAL"/>
    <property type="match status" value="1"/>
</dbReference>
<keyword evidence="3" id="KW-0812">Transmembrane</keyword>
<dbReference type="InterPro" id="IPR020845">
    <property type="entry name" value="AMP-binding_CS"/>
</dbReference>
<proteinExistence type="inferred from homology"/>
<sequence>MSTAVPRNAELHRRLAATPSPFDLLAATVREVPQRTALECLPDDLAGAPQALSYRQLLLDVQRFAAALRATGIRQEEAVAILLPFVPQAVVALLAASAVAVAFPVNLLLSAEAIRTQLELARCRVVVCLGPHPALDVRERVGQALAAMAGPPLLVEVPLAGATSGALYWNAFIARSASGVDAPDAPERLGALVHTGGSTGQPRLARLSLRNMASAALMAGAGLGIRPEERLLSGLPLFHVGGAIDALLAALAVGATLVFPTALGMRNPAVVRQVWQIVARYRITLLAAVPTSLAAIRDSPLADADLSQLRALMTGGSPLPEELARHLRARTGKPIYQLYGMTESSGIASAQLTSGQPAAHAAGVPVPGVEIALGEPGVYRPGAKGEILVRGPNVFHGYLTAQGVVDDPRGGWLASGDLGEVTADGELRIVGRSKDVIIRSGHNIDPLLIEETAHQHPDVAQAAAVAMPDDYAGEVPVLFVVARAGAQVMPGEIATFVAQRIAEPPARPRQVFVLDELPLTPFGKIARFRLRQRAVEQRVGELLAERLGAITVSCDDPAARRVTIGSGQRLEEPRRAEIERLLQRFDLQLEIRQR</sequence>
<gene>
    <name evidence="6" type="ORF">CSB93_5312</name>
</gene>
<evidence type="ECO:0000259" key="4">
    <source>
        <dbReference type="Pfam" id="PF00501"/>
    </source>
</evidence>
<organism evidence="6 7">
    <name type="scientific">Pseudomonas paraeruginosa</name>
    <dbReference type="NCBI Taxonomy" id="2994495"/>
    <lineage>
        <taxon>Bacteria</taxon>
        <taxon>Pseudomonadati</taxon>
        <taxon>Pseudomonadota</taxon>
        <taxon>Gammaproteobacteria</taxon>
        <taxon>Pseudomonadales</taxon>
        <taxon>Pseudomonadaceae</taxon>
        <taxon>Pseudomonas</taxon>
    </lineage>
</organism>
<dbReference type="SUPFAM" id="SSF56801">
    <property type="entry name" value="Acetyl-CoA synthetase-like"/>
    <property type="match status" value="1"/>
</dbReference>
<dbReference type="Pfam" id="PF00501">
    <property type="entry name" value="AMP-binding"/>
    <property type="match status" value="1"/>
</dbReference>
<dbReference type="EMBL" id="CP027169">
    <property type="protein sequence ID" value="AVK08203.1"/>
    <property type="molecule type" value="Genomic_DNA"/>
</dbReference>
<dbReference type="InterPro" id="IPR025110">
    <property type="entry name" value="AMP-bd_C"/>
</dbReference>
<keyword evidence="3" id="KW-1133">Transmembrane helix</keyword>